<feature type="compositionally biased region" description="Low complexity" evidence="1">
    <location>
        <begin position="34"/>
        <end position="50"/>
    </location>
</feature>
<accession>A0ABY5M3E8</accession>
<feature type="region of interest" description="Disordered" evidence="1">
    <location>
        <begin position="28"/>
        <end position="58"/>
    </location>
</feature>
<evidence type="ECO:0000256" key="2">
    <source>
        <dbReference type="SAM" id="SignalP"/>
    </source>
</evidence>
<evidence type="ECO:0000313" key="3">
    <source>
        <dbReference type="EMBL" id="UUP12724.1"/>
    </source>
</evidence>
<name>A0ABY5M3E8_9ACTN</name>
<evidence type="ECO:0000313" key="4">
    <source>
        <dbReference type="Proteomes" id="UP001316184"/>
    </source>
</evidence>
<gene>
    <name evidence="3" type="ORF">NQV15_12780</name>
</gene>
<organism evidence="3 4">
    <name type="scientific">Aeromicrobium wangtongii</name>
    <dbReference type="NCBI Taxonomy" id="2969247"/>
    <lineage>
        <taxon>Bacteria</taxon>
        <taxon>Bacillati</taxon>
        <taxon>Actinomycetota</taxon>
        <taxon>Actinomycetes</taxon>
        <taxon>Propionibacteriales</taxon>
        <taxon>Nocardioidaceae</taxon>
        <taxon>Aeromicrobium</taxon>
    </lineage>
</organism>
<dbReference type="EMBL" id="CP102173">
    <property type="protein sequence ID" value="UUP12724.1"/>
    <property type="molecule type" value="Genomic_DNA"/>
</dbReference>
<evidence type="ECO:0008006" key="5">
    <source>
        <dbReference type="Google" id="ProtNLM"/>
    </source>
</evidence>
<keyword evidence="4" id="KW-1185">Reference proteome</keyword>
<feature type="chain" id="PRO_5047233607" description="DUF4878 domain-containing protein" evidence="2">
    <location>
        <begin position="22"/>
        <end position="190"/>
    </location>
</feature>
<dbReference type="RefSeq" id="WP_232402163.1">
    <property type="nucleotide sequence ID" value="NZ_CP102173.1"/>
</dbReference>
<protein>
    <recommendedName>
        <fullName evidence="5">DUF4878 domain-containing protein</fullName>
    </recommendedName>
</protein>
<evidence type="ECO:0000256" key="1">
    <source>
        <dbReference type="SAM" id="MobiDB-lite"/>
    </source>
</evidence>
<keyword evidence="2" id="KW-0732">Signal</keyword>
<dbReference type="Proteomes" id="UP001316184">
    <property type="component" value="Chromosome"/>
</dbReference>
<sequence length="190" mass="20158">MLTTNLSVRAGCAAFALVLVAGCGGSDDAEPKATKAPSTTAAPTTAAPAPAERPKDDKSDASALAFAEFVGQRVIAVTTGADLDEFLAMATPDCKGCINLAKQVQKDGTVKQEFDSAPVISDAKIIDQDEATGQILVEQVVGLSTGRKVDTATDKTIETFDEPTRLTMRVLMTWKEDRWRLTNYSAKDES</sequence>
<reference evidence="3 4" key="1">
    <citation type="submission" date="2022-08" db="EMBL/GenBank/DDBJ databases">
        <title>novel species in genus Aeromicrobium.</title>
        <authorList>
            <person name="Ye L."/>
        </authorList>
    </citation>
    <scope>NUCLEOTIDE SEQUENCE [LARGE SCALE GENOMIC DNA]</scope>
    <source>
        <strain evidence="4">zg-Y1379</strain>
    </source>
</reference>
<proteinExistence type="predicted"/>
<feature type="signal peptide" evidence="2">
    <location>
        <begin position="1"/>
        <end position="21"/>
    </location>
</feature>